<evidence type="ECO:0000256" key="5">
    <source>
        <dbReference type="ARBA" id="ARBA00023004"/>
    </source>
</evidence>
<evidence type="ECO:0000256" key="8">
    <source>
        <dbReference type="ARBA" id="ARBA00045547"/>
    </source>
</evidence>
<feature type="compositionally biased region" description="Basic and acidic residues" evidence="11">
    <location>
        <begin position="14"/>
        <end position="27"/>
    </location>
</feature>
<evidence type="ECO:0000256" key="11">
    <source>
        <dbReference type="SAM" id="MobiDB-lite"/>
    </source>
</evidence>
<dbReference type="Pfam" id="PF04181">
    <property type="entry name" value="RPAP2_Rtr1"/>
    <property type="match status" value="1"/>
</dbReference>
<keyword evidence="9" id="KW-0496">Mitochondrion</keyword>
<dbReference type="CDD" id="cd01042">
    <property type="entry name" value="DMQH"/>
    <property type="match status" value="1"/>
</dbReference>
<comment type="function">
    <text evidence="9">Catalyzes the hydroxylation of 2-polyprenyl-3-methyl-6-methoxy-1,4-benzoquinol (DMQH2) during ubiquinone biosynthesis. Has also a structural role in the COQ enzyme complex, stabilizing other COQ polypeptides. Involved in lifespan determination in a ubiquinone-independent manner.</text>
</comment>
<dbReference type="Gene3D" id="1.25.40.820">
    <property type="match status" value="1"/>
</dbReference>
<evidence type="ECO:0000256" key="6">
    <source>
        <dbReference type="ARBA" id="ARBA00023033"/>
    </source>
</evidence>
<feature type="binding site" evidence="9">
    <location>
        <position position="521"/>
    </location>
    <ligand>
        <name>Fe cation</name>
        <dbReference type="ChEBI" id="CHEBI:24875"/>
        <label>1</label>
    </ligand>
</feature>
<comment type="similarity">
    <text evidence="10">Belongs to the RPAP2 family.</text>
</comment>
<evidence type="ECO:0000256" key="1">
    <source>
        <dbReference type="ARBA" id="ARBA00004749"/>
    </source>
</evidence>
<feature type="binding site" evidence="9">
    <location>
        <position position="521"/>
    </location>
    <ligand>
        <name>Fe cation</name>
        <dbReference type="ChEBI" id="CHEBI:24875"/>
        <label>2</label>
    </ligand>
</feature>
<reference evidence="13 14" key="1">
    <citation type="submission" date="2021-04" db="EMBL/GenBank/DDBJ databases">
        <authorList>
            <person name="Bliznina A."/>
        </authorList>
    </citation>
    <scope>NUCLEOTIDE SEQUENCE [LARGE SCALE GENOMIC DNA]</scope>
</reference>
<keyword evidence="5 9" id="KW-0408">Iron</keyword>
<dbReference type="Proteomes" id="UP001158576">
    <property type="component" value="Chromosome PAR"/>
</dbReference>
<keyword evidence="2 9" id="KW-0831">Ubiquinone biosynthesis</keyword>
<evidence type="ECO:0000313" key="14">
    <source>
        <dbReference type="Proteomes" id="UP001158576"/>
    </source>
</evidence>
<feature type="binding site" evidence="9">
    <location>
        <position position="524"/>
    </location>
    <ligand>
        <name>Fe cation</name>
        <dbReference type="ChEBI" id="CHEBI:24875"/>
        <label>1</label>
    </ligand>
</feature>
<feature type="binding site" evidence="9">
    <location>
        <position position="612"/>
    </location>
    <ligand>
        <name>Fe cation</name>
        <dbReference type="ChEBI" id="CHEBI:24875"/>
        <label>2</label>
    </ligand>
</feature>
<feature type="region of interest" description="Disordered" evidence="11">
    <location>
        <begin position="1"/>
        <end position="27"/>
    </location>
</feature>
<name>A0ABN7RZQ9_OIKDI</name>
<comment type="similarity">
    <text evidence="9">Belongs to the COQ7 family.</text>
</comment>
<dbReference type="Pfam" id="PF03232">
    <property type="entry name" value="COQ7"/>
    <property type="match status" value="1"/>
</dbReference>
<dbReference type="PANTHER" id="PTHR11237">
    <property type="entry name" value="COENZYME Q10 BIOSYNTHESIS PROTEIN 7"/>
    <property type="match status" value="1"/>
</dbReference>
<keyword evidence="14" id="KW-1185">Reference proteome</keyword>
<feature type="binding site" evidence="9">
    <location>
        <position position="609"/>
    </location>
    <ligand>
        <name>Fe cation</name>
        <dbReference type="ChEBI" id="CHEBI:24875"/>
        <label>1</label>
    </ligand>
</feature>
<comment type="catalytic activity">
    <reaction evidence="9">
        <text>a 5-methoxy-2-methyl-3-(all-trans-polyprenyl)benzene-1,4-diol + AH2 + O2 = a 3-demethylubiquinol + A + H2O</text>
        <dbReference type="Rhea" id="RHEA:50908"/>
        <dbReference type="Rhea" id="RHEA-COMP:10859"/>
        <dbReference type="Rhea" id="RHEA-COMP:10914"/>
        <dbReference type="ChEBI" id="CHEBI:13193"/>
        <dbReference type="ChEBI" id="CHEBI:15377"/>
        <dbReference type="ChEBI" id="CHEBI:15379"/>
        <dbReference type="ChEBI" id="CHEBI:17499"/>
        <dbReference type="ChEBI" id="CHEBI:84167"/>
        <dbReference type="ChEBI" id="CHEBI:84422"/>
        <dbReference type="EC" id="1.14.99.60"/>
    </reaction>
</comment>
<keyword evidence="7 9" id="KW-0472">Membrane</keyword>
<protein>
    <recommendedName>
        <fullName evidence="9">5-demethoxyubiquinone hydroxylase, mitochondrial</fullName>
        <shortName evidence="9">DMQ hydroxylase</shortName>
        <ecNumber evidence="9">1.14.99.60</ecNumber>
    </recommendedName>
    <alternativeName>
        <fullName evidence="9">Ubiquinone biosynthesis monooxygenase COQ7</fullName>
    </alternativeName>
</protein>
<dbReference type="InterPro" id="IPR007308">
    <property type="entry name" value="Rtr1/RPAP2_dom"/>
</dbReference>
<proteinExistence type="inferred from homology"/>
<evidence type="ECO:0000256" key="2">
    <source>
        <dbReference type="ARBA" id="ARBA00022688"/>
    </source>
</evidence>
<organism evidence="13 14">
    <name type="scientific">Oikopleura dioica</name>
    <name type="common">Tunicate</name>
    <dbReference type="NCBI Taxonomy" id="34765"/>
    <lineage>
        <taxon>Eukaryota</taxon>
        <taxon>Metazoa</taxon>
        <taxon>Chordata</taxon>
        <taxon>Tunicata</taxon>
        <taxon>Appendicularia</taxon>
        <taxon>Copelata</taxon>
        <taxon>Oikopleuridae</taxon>
        <taxon>Oikopleura</taxon>
    </lineage>
</organism>
<keyword evidence="3 9" id="KW-0479">Metal-binding</keyword>
<dbReference type="PANTHER" id="PTHR11237:SF4">
    <property type="entry name" value="5-DEMETHOXYUBIQUINONE HYDROXYLASE, MITOCHONDRIAL"/>
    <property type="match status" value="1"/>
</dbReference>
<comment type="cofactor">
    <cofactor evidence="9">
        <name>Fe cation</name>
        <dbReference type="ChEBI" id="CHEBI:24875"/>
    </cofactor>
    <text evidence="9">Binds 2 iron ions per subunit.</text>
</comment>
<accession>A0ABN7RZQ9</accession>
<dbReference type="SUPFAM" id="SSF47240">
    <property type="entry name" value="Ferritin-like"/>
    <property type="match status" value="1"/>
</dbReference>
<evidence type="ECO:0000256" key="7">
    <source>
        <dbReference type="ARBA" id="ARBA00023136"/>
    </source>
</evidence>
<dbReference type="InterPro" id="IPR011566">
    <property type="entry name" value="Ubq_synth_Coq7"/>
</dbReference>
<sequence length="648" mass="74085">MTSKMAKNSSKTTKKVEKPKKTPEELKKIAAQREKFRQELLKHKEAYRKTMNLVEKYSEDKFEVEEFLDDLRWIDPTFYQDIVEERSGNNVCGYALCGERVNAHSGKYRISCSFNKVFEVDERNKYCSDVCYRRSTFVAFQLDESPLWLRDEKKANGKNEIELLWDDIGLPGTEIVFENIECAEHVFGSDTGGPQNTDDLLANVMEDLQIISGVPEKQPVKIEEKKAGTEENVDLRSIYLKFISKWLKSVRTFELSTYLGSGSAEEELDSDDEELPEEMKKFVPKSNRKEIIKEKKQIPSFAELSDEINRLRIHEYLNPRILESEKVAGAAAIKPNVDVKQEQILVLIQKFKSAFHSEKLLINQMIFEKIKKEMKFLMNKMKLSGELVAIRPGTEATILLFLFLSLLALRDEELARTLANHKTEIDESLRDKAGIVLDDIKLCIRNDLMLRTVCSRSVRAVAIPTKPAYRDLDPETRELYKKIIRVDHAGERGADVIYNGQYDVLKNTDAGPKIKEMWDQEKEHLAAFEKLLVTHRTAPTVLLPLWDVLGYAVGAGTAMMGKEAAMACTVAVEDTIIGHYNDQIRELLKRDPQQHAEMIKLLSKFRDEEQEHHDIGLDEGAEQAPAYKLLTSAIKLGCKVAITVSEEI</sequence>
<keyword evidence="9" id="KW-0999">Mitochondrion inner membrane</keyword>
<dbReference type="HAMAP" id="MF_01658">
    <property type="entry name" value="COQ7"/>
    <property type="match status" value="1"/>
</dbReference>
<dbReference type="PROSITE" id="PS51479">
    <property type="entry name" value="ZF_RTR1"/>
    <property type="match status" value="1"/>
</dbReference>
<feature type="compositionally biased region" description="Polar residues" evidence="11">
    <location>
        <begin position="1"/>
        <end position="10"/>
    </location>
</feature>
<comment type="subunit">
    <text evidence="9">Component of a multi-subunit COQ enzyme complex.</text>
</comment>
<feature type="binding site" evidence="9">
    <location>
        <position position="491"/>
    </location>
    <ligand>
        <name>Fe cation</name>
        <dbReference type="ChEBI" id="CHEBI:24875"/>
        <label>1</label>
    </ligand>
</feature>
<dbReference type="EC" id="1.14.99.60" evidence="9"/>
<dbReference type="InterPro" id="IPR038534">
    <property type="entry name" value="Rtr1/RPAP2_sf"/>
</dbReference>
<gene>
    <name evidence="13" type="ORF">OKIOD_LOCUS3232</name>
</gene>
<evidence type="ECO:0000256" key="3">
    <source>
        <dbReference type="ARBA" id="ARBA00022723"/>
    </source>
</evidence>
<keyword evidence="4 9" id="KW-0560">Oxidoreductase</keyword>
<feature type="binding site" evidence="9">
    <location>
        <position position="573"/>
    </location>
    <ligand>
        <name>Fe cation</name>
        <dbReference type="ChEBI" id="CHEBI:24875"/>
        <label>2</label>
    </ligand>
</feature>
<feature type="binding site" evidence="9">
    <location>
        <position position="609"/>
    </location>
    <ligand>
        <name>Fe cation</name>
        <dbReference type="ChEBI" id="CHEBI:24875"/>
        <label>2</label>
    </ligand>
</feature>
<comment type="subcellular location">
    <subcellularLocation>
        <location evidence="9">Mitochondrion inner membrane</location>
        <topology evidence="9">Peripheral membrane protein</topology>
        <orientation evidence="9">Matrix side</orientation>
    </subcellularLocation>
</comment>
<comment type="function">
    <text evidence="8">Protein phosphatase that displays CTD phosphatase activity and regulates transcription of snRNA genes. Recognizes and binds phosphorylated 'Ser-7' of the C-terminal heptapeptide repeat domain (CTD) of the largest RNA polymerase II subunit POLR2A, and mediates dephosphorylation of 'Ser-5' of the CTD, thereby promoting transcription of snRNA genes. Downstream of EIF2AK3/PERK, dephosphorylates ERN1, a sensor for the endoplasmic reticulum unfolded protein response (UPR), to abort failed ER-stress adaptation and trigger apoptosis.</text>
</comment>
<keyword evidence="6 9" id="KW-0503">Monooxygenase</keyword>
<evidence type="ECO:0000256" key="9">
    <source>
        <dbReference type="HAMAP-Rule" id="MF_03194"/>
    </source>
</evidence>
<comment type="pathway">
    <text evidence="1 9">Cofactor biosynthesis; ubiquinone biosynthesis.</text>
</comment>
<dbReference type="InterPro" id="IPR009078">
    <property type="entry name" value="Ferritin-like_SF"/>
</dbReference>
<evidence type="ECO:0000313" key="13">
    <source>
        <dbReference type="EMBL" id="CAG5087936.1"/>
    </source>
</evidence>
<dbReference type="EMBL" id="OU015568">
    <property type="protein sequence ID" value="CAG5087936.1"/>
    <property type="molecule type" value="Genomic_DNA"/>
</dbReference>
<evidence type="ECO:0000259" key="12">
    <source>
        <dbReference type="PROSITE" id="PS51479"/>
    </source>
</evidence>
<evidence type="ECO:0000256" key="10">
    <source>
        <dbReference type="PROSITE-ProRule" id="PRU00812"/>
    </source>
</evidence>
<feature type="domain" description="RTR1-type" evidence="12">
    <location>
        <begin position="69"/>
        <end position="151"/>
    </location>
</feature>
<evidence type="ECO:0000256" key="4">
    <source>
        <dbReference type="ARBA" id="ARBA00023002"/>
    </source>
</evidence>